<name>A0ABN9TU96_9DINO</name>
<gene>
    <name evidence="1" type="ORF">PCOR1329_LOCUS42397</name>
</gene>
<sequence>MMRQTLRTAQQMREMQSALLDVFLVPEDAQIVLAMQEQTSMYSDAVKNQKNHTLGPPHIWAMGGMLKTFKNVNPNGTDQPITMTRELHAEIVKAHDEYAEYPVEKKCDLVLICKVEKVFQRGKKQITLCLRNPQFREMILSACKGIDQMELKQGRAPSSHLERELQTLLETMEGQ</sequence>
<dbReference type="EMBL" id="CAUYUJ010015094">
    <property type="protein sequence ID" value="CAK0849801.1"/>
    <property type="molecule type" value="Genomic_DNA"/>
</dbReference>
<keyword evidence="2" id="KW-1185">Reference proteome</keyword>
<dbReference type="Proteomes" id="UP001189429">
    <property type="component" value="Unassembled WGS sequence"/>
</dbReference>
<proteinExistence type="predicted"/>
<protein>
    <submittedName>
        <fullName evidence="1">Uncharacterized protein</fullName>
    </submittedName>
</protein>
<evidence type="ECO:0000313" key="2">
    <source>
        <dbReference type="Proteomes" id="UP001189429"/>
    </source>
</evidence>
<reference evidence="1" key="1">
    <citation type="submission" date="2023-10" db="EMBL/GenBank/DDBJ databases">
        <authorList>
            <person name="Chen Y."/>
            <person name="Shah S."/>
            <person name="Dougan E. K."/>
            <person name="Thang M."/>
            <person name="Chan C."/>
        </authorList>
    </citation>
    <scope>NUCLEOTIDE SEQUENCE [LARGE SCALE GENOMIC DNA]</scope>
</reference>
<organism evidence="1 2">
    <name type="scientific">Prorocentrum cordatum</name>
    <dbReference type="NCBI Taxonomy" id="2364126"/>
    <lineage>
        <taxon>Eukaryota</taxon>
        <taxon>Sar</taxon>
        <taxon>Alveolata</taxon>
        <taxon>Dinophyceae</taxon>
        <taxon>Prorocentrales</taxon>
        <taxon>Prorocentraceae</taxon>
        <taxon>Prorocentrum</taxon>
    </lineage>
</organism>
<comment type="caution">
    <text evidence="1">The sequence shown here is derived from an EMBL/GenBank/DDBJ whole genome shotgun (WGS) entry which is preliminary data.</text>
</comment>
<evidence type="ECO:0000313" key="1">
    <source>
        <dbReference type="EMBL" id="CAK0849801.1"/>
    </source>
</evidence>
<accession>A0ABN9TU96</accession>